<keyword evidence="3" id="KW-0804">Transcription</keyword>
<dbReference type="InterPro" id="IPR036388">
    <property type="entry name" value="WH-like_DNA-bd_sf"/>
</dbReference>
<gene>
    <name evidence="6" type="ORF">DI544_00545</name>
</gene>
<dbReference type="InterPro" id="IPR036390">
    <property type="entry name" value="WH_DNA-bd_sf"/>
</dbReference>
<dbReference type="CDD" id="cd00038">
    <property type="entry name" value="CAP_ED"/>
    <property type="match status" value="1"/>
</dbReference>
<dbReference type="InterPro" id="IPR018490">
    <property type="entry name" value="cNMP-bd_dom_sf"/>
</dbReference>
<keyword evidence="1" id="KW-0805">Transcription regulation</keyword>
<dbReference type="EMBL" id="QFQI01000001">
    <property type="protein sequence ID" value="PZQ62736.1"/>
    <property type="molecule type" value="Genomic_DNA"/>
</dbReference>
<evidence type="ECO:0000313" key="6">
    <source>
        <dbReference type="EMBL" id="PZQ62736.1"/>
    </source>
</evidence>
<sequence length="311" mass="34220">MALARRGDHRHPSFGGRTLRQGRKDARSVSCPADGEGRDGTSRRRPMHHGMPMGEKRADRAMTRLSGERSPFLSADPLSSVISEGAEPVRRRLDLLSPGLSEVIGLRHQRFATRLVRARREIVRDGDLPTGIHAVRGGWAAFARHFPDGRRQIQHLLVPGDLLVLDRRMPFPATILALTPVTLIDLDGPLGADLDQFDAALRRNTGLTVQYLLNGTARLGRQSAIERFAHLLLELRDRLGEVGLGTPAGFELPLTQEMLADTLGLTSVHVNRTLQAMRQQKLIALAGREVTLLRPDLLIQLADYQPVSGGA</sequence>
<dbReference type="SMART" id="SM00419">
    <property type="entry name" value="HTH_CRP"/>
    <property type="match status" value="1"/>
</dbReference>
<dbReference type="InterPro" id="IPR000595">
    <property type="entry name" value="cNMP-bd_dom"/>
</dbReference>
<evidence type="ECO:0000256" key="1">
    <source>
        <dbReference type="ARBA" id="ARBA00023015"/>
    </source>
</evidence>
<dbReference type="SUPFAM" id="SSF51206">
    <property type="entry name" value="cAMP-binding domain-like"/>
    <property type="match status" value="1"/>
</dbReference>
<keyword evidence="2" id="KW-0238">DNA-binding</keyword>
<accession>A0A2W5PAX3</accession>
<evidence type="ECO:0000313" key="7">
    <source>
        <dbReference type="Proteomes" id="UP000249229"/>
    </source>
</evidence>
<feature type="domain" description="HTH crp-type" evidence="5">
    <location>
        <begin position="222"/>
        <end position="296"/>
    </location>
</feature>
<dbReference type="Gene3D" id="1.10.10.10">
    <property type="entry name" value="Winged helix-like DNA-binding domain superfamily/Winged helix DNA-binding domain"/>
    <property type="match status" value="1"/>
</dbReference>
<dbReference type="Proteomes" id="UP000249229">
    <property type="component" value="Unassembled WGS sequence"/>
</dbReference>
<protein>
    <recommendedName>
        <fullName evidence="5">HTH crp-type domain-containing protein</fullName>
    </recommendedName>
</protein>
<dbReference type="Gene3D" id="2.60.120.10">
    <property type="entry name" value="Jelly Rolls"/>
    <property type="match status" value="1"/>
</dbReference>
<dbReference type="Pfam" id="PF00027">
    <property type="entry name" value="cNMP_binding"/>
    <property type="match status" value="1"/>
</dbReference>
<organism evidence="6 7">
    <name type="scientific">Sphingomonas taxi</name>
    <dbReference type="NCBI Taxonomy" id="1549858"/>
    <lineage>
        <taxon>Bacteria</taxon>
        <taxon>Pseudomonadati</taxon>
        <taxon>Pseudomonadota</taxon>
        <taxon>Alphaproteobacteria</taxon>
        <taxon>Sphingomonadales</taxon>
        <taxon>Sphingomonadaceae</taxon>
        <taxon>Sphingomonas</taxon>
    </lineage>
</organism>
<dbReference type="GO" id="GO:0003677">
    <property type="term" value="F:DNA binding"/>
    <property type="evidence" value="ECO:0007669"/>
    <property type="project" value="UniProtKB-KW"/>
</dbReference>
<dbReference type="AlphaFoldDB" id="A0A2W5PAX3"/>
<dbReference type="InterPro" id="IPR014710">
    <property type="entry name" value="RmlC-like_jellyroll"/>
</dbReference>
<dbReference type="GO" id="GO:0006355">
    <property type="term" value="P:regulation of DNA-templated transcription"/>
    <property type="evidence" value="ECO:0007669"/>
    <property type="project" value="InterPro"/>
</dbReference>
<evidence type="ECO:0000256" key="3">
    <source>
        <dbReference type="ARBA" id="ARBA00023163"/>
    </source>
</evidence>
<name>A0A2W5PAX3_9SPHN</name>
<dbReference type="PROSITE" id="PS51063">
    <property type="entry name" value="HTH_CRP_2"/>
    <property type="match status" value="1"/>
</dbReference>
<evidence type="ECO:0000256" key="4">
    <source>
        <dbReference type="SAM" id="MobiDB-lite"/>
    </source>
</evidence>
<dbReference type="InterPro" id="IPR012318">
    <property type="entry name" value="HTH_CRP"/>
</dbReference>
<proteinExistence type="predicted"/>
<evidence type="ECO:0000259" key="5">
    <source>
        <dbReference type="PROSITE" id="PS51063"/>
    </source>
</evidence>
<feature type="region of interest" description="Disordered" evidence="4">
    <location>
        <begin position="1"/>
        <end position="56"/>
    </location>
</feature>
<dbReference type="Pfam" id="PF13545">
    <property type="entry name" value="HTH_Crp_2"/>
    <property type="match status" value="1"/>
</dbReference>
<evidence type="ECO:0000256" key="2">
    <source>
        <dbReference type="ARBA" id="ARBA00023125"/>
    </source>
</evidence>
<dbReference type="SUPFAM" id="SSF46785">
    <property type="entry name" value="Winged helix' DNA-binding domain"/>
    <property type="match status" value="1"/>
</dbReference>
<reference evidence="6 7" key="1">
    <citation type="submission" date="2017-08" db="EMBL/GenBank/DDBJ databases">
        <title>Infants hospitalized years apart are colonized by the same room-sourced microbial strains.</title>
        <authorList>
            <person name="Brooks B."/>
            <person name="Olm M.R."/>
            <person name="Firek B.A."/>
            <person name="Baker R."/>
            <person name="Thomas B.C."/>
            <person name="Morowitz M.J."/>
            <person name="Banfield J.F."/>
        </authorList>
    </citation>
    <scope>NUCLEOTIDE SEQUENCE [LARGE SCALE GENOMIC DNA]</scope>
    <source>
        <strain evidence="6">S2_005_001_R1_22</strain>
    </source>
</reference>
<comment type="caution">
    <text evidence="6">The sequence shown here is derived from an EMBL/GenBank/DDBJ whole genome shotgun (WGS) entry which is preliminary data.</text>
</comment>